<keyword evidence="2" id="KW-1185">Reference proteome</keyword>
<dbReference type="Proteomes" id="UP001551695">
    <property type="component" value="Unassembled WGS sequence"/>
</dbReference>
<evidence type="ECO:0000313" key="2">
    <source>
        <dbReference type="Proteomes" id="UP001551695"/>
    </source>
</evidence>
<sequence length="211" mass="22574">MTIRSALASDVRADRVAAARRRARLRACNYRLAVLGTSVEDVVRHAGGLTVDLVLNGWDVTVLVADDTDARALDILGTDVLDLESALARPGRSPWPHVAVVAAELYERDDRLRDAMLETIDAGPTELVLWGDPWPVGSDHETESVQHRLSGAAQAFKTHALHAAHCAHDSVSGVEGFRRRAVESAVPIGLTPPAPVSFIGGARVDGARASR</sequence>
<accession>A0ABV3FSM1</accession>
<evidence type="ECO:0008006" key="3">
    <source>
        <dbReference type="Google" id="ProtNLM"/>
    </source>
</evidence>
<name>A0ABV3FSM1_9NOCA</name>
<dbReference type="EMBL" id="JBFAKC010000005">
    <property type="protein sequence ID" value="MEV0708405.1"/>
    <property type="molecule type" value="Genomic_DNA"/>
</dbReference>
<comment type="caution">
    <text evidence="1">The sequence shown here is derived from an EMBL/GenBank/DDBJ whole genome shotgun (WGS) entry which is preliminary data.</text>
</comment>
<organism evidence="1 2">
    <name type="scientific">Nocardia aurea</name>
    <dbReference type="NCBI Taxonomy" id="2144174"/>
    <lineage>
        <taxon>Bacteria</taxon>
        <taxon>Bacillati</taxon>
        <taxon>Actinomycetota</taxon>
        <taxon>Actinomycetes</taxon>
        <taxon>Mycobacteriales</taxon>
        <taxon>Nocardiaceae</taxon>
        <taxon>Nocardia</taxon>
    </lineage>
</organism>
<proteinExistence type="predicted"/>
<dbReference type="RefSeq" id="WP_357783138.1">
    <property type="nucleotide sequence ID" value="NZ_JBFAKC010000005.1"/>
</dbReference>
<evidence type="ECO:0000313" key="1">
    <source>
        <dbReference type="EMBL" id="MEV0708405.1"/>
    </source>
</evidence>
<protein>
    <recommendedName>
        <fullName evidence="3">SAM-dependent methyltransferase</fullName>
    </recommendedName>
</protein>
<gene>
    <name evidence="1" type="ORF">AB0I48_12630</name>
</gene>
<reference evidence="1 2" key="1">
    <citation type="submission" date="2024-06" db="EMBL/GenBank/DDBJ databases">
        <title>The Natural Products Discovery Center: Release of the First 8490 Sequenced Strains for Exploring Actinobacteria Biosynthetic Diversity.</title>
        <authorList>
            <person name="Kalkreuter E."/>
            <person name="Kautsar S.A."/>
            <person name="Yang D."/>
            <person name="Bader C.D."/>
            <person name="Teijaro C.N."/>
            <person name="Fluegel L."/>
            <person name="Davis C.M."/>
            <person name="Simpson J.R."/>
            <person name="Lauterbach L."/>
            <person name="Steele A.D."/>
            <person name="Gui C."/>
            <person name="Meng S."/>
            <person name="Li G."/>
            <person name="Viehrig K."/>
            <person name="Ye F."/>
            <person name="Su P."/>
            <person name="Kiefer A.F."/>
            <person name="Nichols A."/>
            <person name="Cepeda A.J."/>
            <person name="Yan W."/>
            <person name="Fan B."/>
            <person name="Jiang Y."/>
            <person name="Adhikari A."/>
            <person name="Zheng C.-J."/>
            <person name="Schuster L."/>
            <person name="Cowan T.M."/>
            <person name="Smanski M.J."/>
            <person name="Chevrette M.G."/>
            <person name="De Carvalho L.P.S."/>
            <person name="Shen B."/>
        </authorList>
    </citation>
    <scope>NUCLEOTIDE SEQUENCE [LARGE SCALE GENOMIC DNA]</scope>
    <source>
        <strain evidence="1 2">NPDC050403</strain>
    </source>
</reference>